<keyword evidence="3" id="KW-0732">Signal</keyword>
<dbReference type="PROSITE" id="PS51257">
    <property type="entry name" value="PROKAR_LIPOPROTEIN"/>
    <property type="match status" value="1"/>
</dbReference>
<dbReference type="Proteomes" id="UP000030993">
    <property type="component" value="Unassembled WGS sequence"/>
</dbReference>
<protein>
    <recommendedName>
        <fullName evidence="6">Lipoprotein</fullName>
    </recommendedName>
</protein>
<evidence type="ECO:0000313" key="5">
    <source>
        <dbReference type="Proteomes" id="UP000030993"/>
    </source>
</evidence>
<comment type="caution">
    <text evidence="4">The sequence shown here is derived from an EMBL/GenBank/DDBJ whole genome shotgun (WGS) entry which is preliminary data.</text>
</comment>
<evidence type="ECO:0000256" key="2">
    <source>
        <dbReference type="SAM" id="Phobius"/>
    </source>
</evidence>
<reference evidence="4 5" key="1">
    <citation type="journal article" date="2013" name="PLoS ONE">
        <title>Identification and characterization of three novel lipases belonging to families II and V from Anaerovibrio lipolyticus 5ST.</title>
        <authorList>
            <person name="Prive F."/>
            <person name="Kaderbhai N.N."/>
            <person name="Girdwood S."/>
            <person name="Worgan H.J."/>
            <person name="Pinloche E."/>
            <person name="Scollan N.D."/>
            <person name="Huws S.A."/>
            <person name="Newbold C.J."/>
        </authorList>
    </citation>
    <scope>NUCLEOTIDE SEQUENCE [LARGE SCALE GENOMIC DNA]</scope>
    <source>
        <strain evidence="4 5">5S</strain>
    </source>
</reference>
<keyword evidence="2" id="KW-0472">Membrane</keyword>
<evidence type="ECO:0008006" key="6">
    <source>
        <dbReference type="Google" id="ProtNLM"/>
    </source>
</evidence>
<feature type="signal peptide" evidence="3">
    <location>
        <begin position="1"/>
        <end position="22"/>
    </location>
</feature>
<dbReference type="STRING" id="82374.NZ47_04045"/>
<keyword evidence="2" id="KW-0812">Transmembrane</keyword>
<evidence type="ECO:0000313" key="4">
    <source>
        <dbReference type="EMBL" id="KHM52560.1"/>
    </source>
</evidence>
<feature type="compositionally biased region" description="Polar residues" evidence="1">
    <location>
        <begin position="295"/>
        <end position="307"/>
    </location>
</feature>
<feature type="transmembrane region" description="Helical" evidence="2">
    <location>
        <begin position="202"/>
        <end position="225"/>
    </location>
</feature>
<dbReference type="AlphaFoldDB" id="A0A0B2JW37"/>
<name>A0A0B2JW37_9FIRM</name>
<keyword evidence="5" id="KW-1185">Reference proteome</keyword>
<sequence>MKRLYGLLLMLIMCFVVSGCFSGNGTMTIGENGSVEYEFIFVGDKDVFGNEVEKQGEMLREKLNSSAKVEPYKNGNMSGYKMTAHYPSIVEYARNLTSEYNKDWQVKRVKGWFFDAYSFDFPFRYEQHFKHIDPRLEGLTQAMVATGEMEIKFNLPYAADSSNADNVTNNNKTLTWDLAEAFSVGADKDIQVKFKIWHKSHVIITAIVIGVLILISIILGIMSFTLDGSGRIAAAIFSVLLFFGALALGGISLYMISSTPNFNDSTIITKATQKKDEKASKTNAKSAEPPPVTPAPSTGGTSKTSGPLNGMDLSLGNITIGDTTEKVRSVMGSPGRIVTENGQVHWKYNDIDVIVYENRVSEIISSTSAASTPRGFHEGSRINDVWQTYGNNYRHEKYGNLDLYEYPITSNDGVPCLLRFAVRQGENTVNYVSMRKL</sequence>
<gene>
    <name evidence="4" type="ORF">NZ47_04045</name>
</gene>
<evidence type="ECO:0000256" key="1">
    <source>
        <dbReference type="SAM" id="MobiDB-lite"/>
    </source>
</evidence>
<feature type="transmembrane region" description="Helical" evidence="2">
    <location>
        <begin position="232"/>
        <end position="256"/>
    </location>
</feature>
<dbReference type="RefSeq" id="WP_039206734.1">
    <property type="nucleotide sequence ID" value="NZ_JSCE01000084.1"/>
</dbReference>
<keyword evidence="2" id="KW-1133">Transmembrane helix</keyword>
<evidence type="ECO:0000256" key="3">
    <source>
        <dbReference type="SAM" id="SignalP"/>
    </source>
</evidence>
<accession>A0A0B2JW37</accession>
<organism evidence="4 5">
    <name type="scientific">Anaerovibrio lipolyticus</name>
    <dbReference type="NCBI Taxonomy" id="82374"/>
    <lineage>
        <taxon>Bacteria</taxon>
        <taxon>Bacillati</taxon>
        <taxon>Bacillota</taxon>
        <taxon>Negativicutes</taxon>
        <taxon>Selenomonadales</taxon>
        <taxon>Selenomonadaceae</taxon>
        <taxon>Anaerovibrio</taxon>
    </lineage>
</organism>
<dbReference type="EMBL" id="JSCE01000084">
    <property type="protein sequence ID" value="KHM52560.1"/>
    <property type="molecule type" value="Genomic_DNA"/>
</dbReference>
<feature type="chain" id="PRO_5038542743" description="Lipoprotein" evidence="3">
    <location>
        <begin position="23"/>
        <end position="437"/>
    </location>
</feature>
<feature type="region of interest" description="Disordered" evidence="1">
    <location>
        <begin position="273"/>
        <end position="309"/>
    </location>
</feature>
<proteinExistence type="predicted"/>